<dbReference type="Proteomes" id="UP000595437">
    <property type="component" value="Chromosome 4"/>
</dbReference>
<feature type="compositionally biased region" description="Acidic residues" evidence="1">
    <location>
        <begin position="63"/>
        <end position="81"/>
    </location>
</feature>
<reference evidence="3" key="1">
    <citation type="submission" date="2021-01" db="EMBL/GenBank/DDBJ databases">
        <title>Caligus Genome Assembly.</title>
        <authorList>
            <person name="Gallardo-Escarate C."/>
        </authorList>
    </citation>
    <scope>NUCLEOTIDE SEQUENCE [LARGE SCALE GENOMIC DNA]</scope>
</reference>
<evidence type="ECO:0000313" key="2">
    <source>
        <dbReference type="EMBL" id="QQP53359.1"/>
    </source>
</evidence>
<dbReference type="AlphaFoldDB" id="A0A7T8QSD6"/>
<accession>A0A7T8QSD6</accession>
<protein>
    <submittedName>
        <fullName evidence="2">LOC100883784</fullName>
    </submittedName>
</protein>
<evidence type="ECO:0000256" key="1">
    <source>
        <dbReference type="SAM" id="MobiDB-lite"/>
    </source>
</evidence>
<proteinExistence type="predicted"/>
<name>A0A7T8QSD6_CALRO</name>
<organism evidence="2 3">
    <name type="scientific">Caligus rogercresseyi</name>
    <name type="common">Sea louse</name>
    <dbReference type="NCBI Taxonomy" id="217165"/>
    <lineage>
        <taxon>Eukaryota</taxon>
        <taxon>Metazoa</taxon>
        <taxon>Ecdysozoa</taxon>
        <taxon>Arthropoda</taxon>
        <taxon>Crustacea</taxon>
        <taxon>Multicrustacea</taxon>
        <taxon>Hexanauplia</taxon>
        <taxon>Copepoda</taxon>
        <taxon>Siphonostomatoida</taxon>
        <taxon>Caligidae</taxon>
        <taxon>Caligus</taxon>
    </lineage>
</organism>
<dbReference type="EMBL" id="CP045893">
    <property type="protein sequence ID" value="QQP53359.1"/>
    <property type="molecule type" value="Genomic_DNA"/>
</dbReference>
<gene>
    <name evidence="2" type="ORF">FKW44_005819</name>
</gene>
<feature type="compositionally biased region" description="Polar residues" evidence="1">
    <location>
        <begin position="48"/>
        <end position="59"/>
    </location>
</feature>
<feature type="region of interest" description="Disordered" evidence="1">
    <location>
        <begin position="36"/>
        <end position="93"/>
    </location>
</feature>
<sequence length="139" mass="15466">MDDSASSVDGGGDKKFEKFGYSRNEVWNWLYTDDGGGGKEGHIYSVPSKGSKSSKTSVILESPQEEDEDEIAKEEEEERNEDDEKKGEVEFSPQEFTLLQRVLSTSTSKALNPLSPTHLKKLWGSERKGSLFTEARAGQ</sequence>
<evidence type="ECO:0000313" key="3">
    <source>
        <dbReference type="Proteomes" id="UP000595437"/>
    </source>
</evidence>
<keyword evidence="3" id="KW-1185">Reference proteome</keyword>